<feature type="chain" id="PRO_5037988641" evidence="4">
    <location>
        <begin position="20"/>
        <end position="773"/>
    </location>
</feature>
<dbReference type="WBParaSite" id="Gr19_v10_g63.t1">
    <property type="protein sequence ID" value="Gr19_v10_g63.t1"/>
    <property type="gene ID" value="Gr19_v10_g63"/>
</dbReference>
<feature type="signal peptide" evidence="4">
    <location>
        <begin position="1"/>
        <end position="19"/>
    </location>
</feature>
<evidence type="ECO:0000259" key="6">
    <source>
        <dbReference type="SMART" id="SM00329"/>
    </source>
</evidence>
<name>A0A914I2R0_GLORO</name>
<dbReference type="GO" id="GO:0008289">
    <property type="term" value="F:lipid binding"/>
    <property type="evidence" value="ECO:0007669"/>
    <property type="project" value="InterPro"/>
</dbReference>
<evidence type="ECO:0000313" key="8">
    <source>
        <dbReference type="WBParaSite" id="Gr19_v10_g63.t1"/>
    </source>
</evidence>
<dbReference type="InterPro" id="IPR032942">
    <property type="entry name" value="BPI/LBP/Plunc"/>
</dbReference>
<feature type="domain" description="Lipid-binding serum glycoprotein C-terminal" evidence="6">
    <location>
        <begin position="497"/>
        <end position="753"/>
    </location>
</feature>
<evidence type="ECO:0000256" key="2">
    <source>
        <dbReference type="ARBA" id="ARBA00023157"/>
    </source>
</evidence>
<proteinExistence type="inferred from homology"/>
<reference evidence="8" key="1">
    <citation type="submission" date="2022-11" db="UniProtKB">
        <authorList>
            <consortium name="WormBaseParasite"/>
        </authorList>
    </citation>
    <scope>IDENTIFICATION</scope>
</reference>
<dbReference type="SMART" id="SM00329">
    <property type="entry name" value="BPI2"/>
    <property type="match status" value="1"/>
</dbReference>
<feature type="domain" description="Lipid-binding serum glycoprotein N-terminal" evidence="5">
    <location>
        <begin position="172"/>
        <end position="403"/>
    </location>
</feature>
<dbReference type="Gene3D" id="3.15.10.10">
    <property type="entry name" value="Bactericidal permeability-increasing protein, domain 1"/>
    <property type="match status" value="1"/>
</dbReference>
<protein>
    <submittedName>
        <fullName evidence="8">Uncharacterized protein</fullName>
    </submittedName>
</protein>
<dbReference type="InterPro" id="IPR017943">
    <property type="entry name" value="Bactericidal_perm-incr_a/b_dom"/>
</dbReference>
<accession>A0A914I2R0</accession>
<keyword evidence="2" id="KW-1015">Disulfide bond</keyword>
<dbReference type="Proteomes" id="UP000887572">
    <property type="component" value="Unplaced"/>
</dbReference>
<evidence type="ECO:0000256" key="4">
    <source>
        <dbReference type="SAM" id="SignalP"/>
    </source>
</evidence>
<sequence>MWKPSLIILIFSAIICASSVKLPRAISGPGSYQTKPKGYANRQNVKPNAGPVPKSNIVQPSRPVSNTVPTSNSDLGIDSSSNGTVPTSNSDLGVESVDQVDASDALSSNISIAASNVSSSVSDDNEQQQQQLLQAVNCDGPPPPCNLAGRKDFNPALAASANDSTQPGIKARLNPAAFRYMSRELVGILNYQIKRAKLSSISQCLPQADGCLRIEHLHVNNYKCSKDVSFKPAQPNRLVMDVRNIDVSVNGDLGGQITIMHALALFGQVQVTAQKVKVIVGVVVENSAITGSPKLRVVSCTGRVGNVQTSIQSGGLLGDIANQQLKHKINKIVQRQVTSQLCKRVPQMVEEQVNPQISGVVPKKIAFKSIAQVALNSSCLSALTESGGTTTTKTTTPLTTTTESSSSNGTTLSASSTEASETATTKAPAKKAPSPISLIMQLMDMKKLDNLFLNSQLLGSSATSNDYTIKLRGDFSVCGWGCTPFSPFPAQIPACIGKNCKMADILLSDYTINTMLYHMHRVGFFVVKIGPDTPAVGRLMRLTCESGDEDDVSLDDHGVEDENGTLIVKRSPISRRIKRQDEDEDLVQTLIDTGICIRSLLPAAADEYPDEKVDLIMRTMRAPSATIYENGTIILEQIAKLEFFGHTNKKKLGTFKSTSTAQINVNSEGEIIKANLTLPSLTLTDIGTDVKSGMTQEGLDTLTSLMKEKVPESANKKLAKGCKLDMPPGVGGIPIRVLNPEVHFVSRAVHIKSNFELYSADGSSPLGASEPCE</sequence>
<dbReference type="InterPro" id="IPR001124">
    <property type="entry name" value="Lipid-bd_serum_glycop_C"/>
</dbReference>
<evidence type="ECO:0000256" key="1">
    <source>
        <dbReference type="ARBA" id="ARBA00007292"/>
    </source>
</evidence>
<feature type="compositionally biased region" description="Polar residues" evidence="3">
    <location>
        <begin position="56"/>
        <end position="91"/>
    </location>
</feature>
<organism evidence="7 8">
    <name type="scientific">Globodera rostochiensis</name>
    <name type="common">Golden nematode worm</name>
    <name type="synonym">Heterodera rostochiensis</name>
    <dbReference type="NCBI Taxonomy" id="31243"/>
    <lineage>
        <taxon>Eukaryota</taxon>
        <taxon>Metazoa</taxon>
        <taxon>Ecdysozoa</taxon>
        <taxon>Nematoda</taxon>
        <taxon>Chromadorea</taxon>
        <taxon>Rhabditida</taxon>
        <taxon>Tylenchina</taxon>
        <taxon>Tylenchomorpha</taxon>
        <taxon>Tylenchoidea</taxon>
        <taxon>Heteroderidae</taxon>
        <taxon>Heteroderinae</taxon>
        <taxon>Globodera</taxon>
    </lineage>
</organism>
<dbReference type="GO" id="GO:0005615">
    <property type="term" value="C:extracellular space"/>
    <property type="evidence" value="ECO:0007669"/>
    <property type="project" value="TreeGrafter"/>
</dbReference>
<keyword evidence="7" id="KW-1185">Reference proteome</keyword>
<feature type="region of interest" description="Disordered" evidence="3">
    <location>
        <begin position="30"/>
        <end position="92"/>
    </location>
</feature>
<dbReference type="SMART" id="SM00328">
    <property type="entry name" value="BPI1"/>
    <property type="match status" value="1"/>
</dbReference>
<dbReference type="Pfam" id="PF02886">
    <property type="entry name" value="LBP_BPI_CETP_C"/>
    <property type="match status" value="1"/>
</dbReference>
<evidence type="ECO:0000313" key="7">
    <source>
        <dbReference type="Proteomes" id="UP000887572"/>
    </source>
</evidence>
<dbReference type="PANTHER" id="PTHR10504">
    <property type="entry name" value="BACTERICIDAL PERMEABILITY-INCREASING BPI PROTEIN-RELATED"/>
    <property type="match status" value="1"/>
</dbReference>
<dbReference type="PANTHER" id="PTHR10504:SF144">
    <property type="entry name" value="BPI1 DOMAIN-CONTAINING PROTEIN"/>
    <property type="match status" value="1"/>
</dbReference>
<keyword evidence="4" id="KW-0732">Signal</keyword>
<dbReference type="Gene3D" id="3.15.20.10">
    <property type="entry name" value="Bactericidal permeability-increasing protein, domain 2"/>
    <property type="match status" value="1"/>
</dbReference>
<feature type="region of interest" description="Disordered" evidence="3">
    <location>
        <begin position="385"/>
        <end position="429"/>
    </location>
</feature>
<dbReference type="InterPro" id="IPR017942">
    <property type="entry name" value="Lipid-bd_serum_glycop_N"/>
</dbReference>
<dbReference type="Pfam" id="PF01273">
    <property type="entry name" value="LBP_BPI_CETP"/>
    <property type="match status" value="1"/>
</dbReference>
<dbReference type="SUPFAM" id="SSF55394">
    <property type="entry name" value="Bactericidal permeability-increasing protein, BPI"/>
    <property type="match status" value="2"/>
</dbReference>
<dbReference type="AlphaFoldDB" id="A0A914I2R0"/>
<evidence type="ECO:0000256" key="3">
    <source>
        <dbReference type="SAM" id="MobiDB-lite"/>
    </source>
</evidence>
<evidence type="ECO:0000259" key="5">
    <source>
        <dbReference type="SMART" id="SM00328"/>
    </source>
</evidence>
<comment type="similarity">
    <text evidence="1">Belongs to the BPI/LBP/Plunc superfamily. BPI/LBP family.</text>
</comment>